<reference evidence="1" key="1">
    <citation type="journal article" date="2023" name="Mol. Biol. Evol.">
        <title>Third-Generation Sequencing Reveals the Adaptive Role of the Epigenome in Three Deep-Sea Polychaetes.</title>
        <authorList>
            <person name="Perez M."/>
            <person name="Aroh O."/>
            <person name="Sun Y."/>
            <person name="Lan Y."/>
            <person name="Juniper S.K."/>
            <person name="Young C.R."/>
            <person name="Angers B."/>
            <person name="Qian P.Y."/>
        </authorList>
    </citation>
    <scope>NUCLEOTIDE SEQUENCE</scope>
    <source>
        <strain evidence="1">P08H-3</strain>
    </source>
</reference>
<gene>
    <name evidence="1" type="ORF">LSH36_157g04082</name>
</gene>
<evidence type="ECO:0000313" key="1">
    <source>
        <dbReference type="EMBL" id="KAK2159165.1"/>
    </source>
</evidence>
<keyword evidence="2" id="KW-1185">Reference proteome</keyword>
<protein>
    <submittedName>
        <fullName evidence="1">Uncharacterized protein</fullName>
    </submittedName>
</protein>
<dbReference type="AlphaFoldDB" id="A0AAD9JVS1"/>
<organism evidence="1 2">
    <name type="scientific">Paralvinella palmiformis</name>
    <dbReference type="NCBI Taxonomy" id="53620"/>
    <lineage>
        <taxon>Eukaryota</taxon>
        <taxon>Metazoa</taxon>
        <taxon>Spiralia</taxon>
        <taxon>Lophotrochozoa</taxon>
        <taxon>Annelida</taxon>
        <taxon>Polychaeta</taxon>
        <taxon>Sedentaria</taxon>
        <taxon>Canalipalpata</taxon>
        <taxon>Terebellida</taxon>
        <taxon>Terebelliformia</taxon>
        <taxon>Alvinellidae</taxon>
        <taxon>Paralvinella</taxon>
    </lineage>
</organism>
<sequence>MLIFPGGYSKEKGLFVYPKKSVIDSSYELPDISHCKELADAIRSLLRVYFNSTGFGRQTAIELGKMSFGFDVINDKQALEHFACSIGRSFCVEQLKTILGHLNDFNYRQFRLLYDYNLVNYAYAIAYTNKSNNRFETLKSIGLLSMDPEGLRYMAGTSDRINAPIRGSLQERCRRFQDLTWSWILSAPPRLTMKVSAWTGINMEDTRHVNAILCDIVGNYPNKTRSIEASDVSLRMVYKVLDDNNIVTSIYKKCIQSR</sequence>
<dbReference type="EMBL" id="JAODUP010000157">
    <property type="protein sequence ID" value="KAK2159165.1"/>
    <property type="molecule type" value="Genomic_DNA"/>
</dbReference>
<dbReference type="Proteomes" id="UP001208570">
    <property type="component" value="Unassembled WGS sequence"/>
</dbReference>
<comment type="caution">
    <text evidence="1">The sequence shown here is derived from an EMBL/GenBank/DDBJ whole genome shotgun (WGS) entry which is preliminary data.</text>
</comment>
<evidence type="ECO:0000313" key="2">
    <source>
        <dbReference type="Proteomes" id="UP001208570"/>
    </source>
</evidence>
<proteinExistence type="predicted"/>
<name>A0AAD9JVS1_9ANNE</name>
<accession>A0AAD9JVS1</accession>